<accession>A0AAU0B4D5</accession>
<reference evidence="4 5" key="1">
    <citation type="submission" date="2022-08" db="EMBL/GenBank/DDBJ databases">
        <title>Whole genome sequencing-based tracing of a 2022 introduction and outbreak of Xanthomonas hortorum pv. pelargonii.</title>
        <authorList>
            <person name="Iruegas-Bocardo F."/>
            <person name="Weisberg A.K."/>
            <person name="Riutta E.R."/>
            <person name="Kilday K."/>
            <person name="Bonkowski J.C."/>
            <person name="Creswell T."/>
            <person name="Daughtrey M.L."/>
            <person name="Rane K."/>
            <person name="Grunwald N.J."/>
            <person name="Chang J.H."/>
            <person name="Putnam M.L."/>
        </authorList>
    </citation>
    <scope>NUCLEOTIDE SEQUENCE [LARGE SCALE GENOMIC DNA]</scope>
    <source>
        <strain evidence="4 5">22-323</strain>
    </source>
</reference>
<dbReference type="InterPro" id="IPR042099">
    <property type="entry name" value="ANL_N_sf"/>
</dbReference>
<evidence type="ECO:0000259" key="3">
    <source>
        <dbReference type="Pfam" id="PF13193"/>
    </source>
</evidence>
<keyword evidence="1" id="KW-1133">Transmembrane helix</keyword>
<evidence type="ECO:0000313" key="5">
    <source>
        <dbReference type="Proteomes" id="UP001302716"/>
    </source>
</evidence>
<dbReference type="PANTHER" id="PTHR43767">
    <property type="entry name" value="LONG-CHAIN-FATTY-ACID--COA LIGASE"/>
    <property type="match status" value="1"/>
</dbReference>
<dbReference type="Gene3D" id="3.40.50.12780">
    <property type="entry name" value="N-terminal domain of ligase-like"/>
    <property type="match status" value="1"/>
</dbReference>
<feature type="domain" description="AMP-binding enzyme C-terminal" evidence="3">
    <location>
        <begin position="429"/>
        <end position="502"/>
    </location>
</feature>
<evidence type="ECO:0000259" key="2">
    <source>
        <dbReference type="Pfam" id="PF00501"/>
    </source>
</evidence>
<dbReference type="InterPro" id="IPR045851">
    <property type="entry name" value="AMP-bd_C_sf"/>
</dbReference>
<keyword evidence="5" id="KW-1185">Reference proteome</keyword>
<name>A0AAU0B4D5_9XANT</name>
<evidence type="ECO:0000313" key="4">
    <source>
        <dbReference type="EMBL" id="WOB47938.1"/>
    </source>
</evidence>
<keyword evidence="1" id="KW-0472">Membrane</keyword>
<dbReference type="GO" id="GO:0016878">
    <property type="term" value="F:acid-thiol ligase activity"/>
    <property type="evidence" value="ECO:0007669"/>
    <property type="project" value="UniProtKB-ARBA"/>
</dbReference>
<dbReference type="InterPro" id="IPR050237">
    <property type="entry name" value="ATP-dep_AMP-bd_enzyme"/>
</dbReference>
<organism evidence="4 5">
    <name type="scientific">Xanthomonas hydrangeae</name>
    <dbReference type="NCBI Taxonomy" id="2775159"/>
    <lineage>
        <taxon>Bacteria</taxon>
        <taxon>Pseudomonadati</taxon>
        <taxon>Pseudomonadota</taxon>
        <taxon>Gammaproteobacteria</taxon>
        <taxon>Lysobacterales</taxon>
        <taxon>Lysobacteraceae</taxon>
        <taxon>Xanthomonas</taxon>
    </lineage>
</organism>
<dbReference type="AlphaFoldDB" id="A0AAU0B4D5"/>
<dbReference type="EMBL" id="CP103836">
    <property type="protein sequence ID" value="WOB47938.1"/>
    <property type="molecule type" value="Genomic_DNA"/>
</dbReference>
<dbReference type="Proteomes" id="UP001302716">
    <property type="component" value="Chromosome"/>
</dbReference>
<dbReference type="Gene3D" id="3.30.300.30">
    <property type="match status" value="1"/>
</dbReference>
<proteinExistence type="predicted"/>
<dbReference type="Pfam" id="PF13193">
    <property type="entry name" value="AMP-binding_C"/>
    <property type="match status" value="1"/>
</dbReference>
<feature type="transmembrane region" description="Helical" evidence="1">
    <location>
        <begin position="74"/>
        <end position="91"/>
    </location>
</feature>
<dbReference type="RefSeq" id="WP_316693161.1">
    <property type="nucleotide sequence ID" value="NZ_CP103836.1"/>
</dbReference>
<dbReference type="InterPro" id="IPR020845">
    <property type="entry name" value="AMP-binding_CS"/>
</dbReference>
<protein>
    <submittedName>
        <fullName evidence="4">AMP-binding protein</fullName>
    </submittedName>
</protein>
<dbReference type="SUPFAM" id="SSF56801">
    <property type="entry name" value="Acetyl-CoA synthetase-like"/>
    <property type="match status" value="1"/>
</dbReference>
<keyword evidence="1" id="KW-0812">Transmembrane</keyword>
<sequence>MQPTYRINSLTSLFQLLRFVEGIYPRNAAIADDIGSTDYSSLLENVQRVAAGLAAAGIRRGDRIAVFANKDRRLLILLLACNAVGVVFVPINPHLKQAQVLHILTDCHPALLVSTSHRVAQLSLTSNQPDLRWQEMDALVEAEPAPGQVLDWARGAVDGDAAAILYTSGSTGLAKGVVVSQRNLVSGALSVADYLGLESQDVVLGVLPLSFDAGLSQLTTALAAGACYVVHEFLSAAQFRRAVQQHRPSVITAVPPLWHLITESGWSADGADSVRLVANTGGHMNKALLDRVLAIFPQARPVLMYGLTESFRSTWLPPEQLARHPDSMGFAVPNAQLLVVRPDGTECGPDEPGELVHRGSFVTLGYLGNPELNAQRFRPWPLPTDRWNQQELAVWSGDVVRRDVEGYLYFIGRTDEMLKVSGHRISPTEVETALLAMPGVLEAAVFGMPDERLGQTIVACVVLQAATGMEQLPALCRKQLPAYMQPASLVCMDALPRNGNGKIDRGVLRAQWLERSKPSLTAAVEAIA</sequence>
<evidence type="ECO:0000256" key="1">
    <source>
        <dbReference type="SAM" id="Phobius"/>
    </source>
</evidence>
<feature type="domain" description="AMP-dependent synthetase/ligase" evidence="2">
    <location>
        <begin position="24"/>
        <end position="367"/>
    </location>
</feature>
<dbReference type="PROSITE" id="PS00455">
    <property type="entry name" value="AMP_BINDING"/>
    <property type="match status" value="1"/>
</dbReference>
<gene>
    <name evidence="4" type="ORF">NYR97_11600</name>
</gene>
<dbReference type="InterPro" id="IPR025110">
    <property type="entry name" value="AMP-bd_C"/>
</dbReference>
<dbReference type="PANTHER" id="PTHR43767:SF1">
    <property type="entry name" value="NONRIBOSOMAL PEPTIDE SYNTHASE PES1 (EUROFUNG)-RELATED"/>
    <property type="match status" value="1"/>
</dbReference>
<dbReference type="InterPro" id="IPR000873">
    <property type="entry name" value="AMP-dep_synth/lig_dom"/>
</dbReference>
<dbReference type="Pfam" id="PF00501">
    <property type="entry name" value="AMP-binding"/>
    <property type="match status" value="1"/>
</dbReference>